<dbReference type="Pfam" id="PF22381">
    <property type="entry name" value="Staph_reg_Sar_Rot"/>
    <property type="match status" value="1"/>
</dbReference>
<dbReference type="PANTHER" id="PTHR33164">
    <property type="entry name" value="TRANSCRIPTIONAL REGULATOR, MARR FAMILY"/>
    <property type="match status" value="1"/>
</dbReference>
<dbReference type="PROSITE" id="PS50995">
    <property type="entry name" value="HTH_MARR_2"/>
    <property type="match status" value="1"/>
</dbReference>
<organism evidence="7 8">
    <name type="scientific">Streptomyces qinglanensis</name>
    <dbReference type="NCBI Taxonomy" id="943816"/>
    <lineage>
        <taxon>Bacteria</taxon>
        <taxon>Bacillati</taxon>
        <taxon>Actinomycetota</taxon>
        <taxon>Actinomycetes</taxon>
        <taxon>Kitasatosporales</taxon>
        <taxon>Streptomycetaceae</taxon>
        <taxon>Streptomyces</taxon>
    </lineage>
</organism>
<sequence>MNQVPTPPDAVEEDFLRLDRQLCFSLNAASRAFGSVYRVLLKELGLTYPQYLVMLVLWEHGEISVRNLGARLRLDSGTLSPLLKRLESAGLVRRERSAQDERSVRVHLTEAGGQLREHALRVPRRIAAAAGFDAAEAADLRARLDRLTRALDAAAGDEAALLDDASGARPAAG</sequence>
<dbReference type="Proteomes" id="UP000182841">
    <property type="component" value="Unassembled WGS sequence"/>
</dbReference>
<dbReference type="SUPFAM" id="SSF46785">
    <property type="entry name" value="Winged helix' DNA-binding domain"/>
    <property type="match status" value="1"/>
</dbReference>
<evidence type="ECO:0000313" key="8">
    <source>
        <dbReference type="Proteomes" id="UP000182841"/>
    </source>
</evidence>
<dbReference type="InterPro" id="IPR039422">
    <property type="entry name" value="MarR/SlyA-like"/>
</dbReference>
<evidence type="ECO:0000313" key="7">
    <source>
        <dbReference type="EMBL" id="SER66913.1"/>
    </source>
</evidence>
<evidence type="ECO:0000259" key="6">
    <source>
        <dbReference type="PROSITE" id="PS50995"/>
    </source>
</evidence>
<keyword evidence="4 7" id="KW-0238">DNA-binding</keyword>
<evidence type="ECO:0000256" key="5">
    <source>
        <dbReference type="ARBA" id="ARBA00023163"/>
    </source>
</evidence>
<gene>
    <name evidence="7" type="ORF">SAMN05421870_103272</name>
</gene>
<keyword evidence="8" id="KW-1185">Reference proteome</keyword>
<reference evidence="8" key="1">
    <citation type="submission" date="2016-10" db="EMBL/GenBank/DDBJ databases">
        <authorList>
            <person name="Varghese N."/>
            <person name="Submissions S."/>
        </authorList>
    </citation>
    <scope>NUCLEOTIDE SEQUENCE [LARGE SCALE GENOMIC DNA]</scope>
    <source>
        <strain evidence="8">CGMCC 4.6825</strain>
    </source>
</reference>
<dbReference type="InterPro" id="IPR000835">
    <property type="entry name" value="HTH_MarR-typ"/>
</dbReference>
<dbReference type="GO" id="GO:0006950">
    <property type="term" value="P:response to stress"/>
    <property type="evidence" value="ECO:0007669"/>
    <property type="project" value="TreeGrafter"/>
</dbReference>
<dbReference type="InterPro" id="IPR036390">
    <property type="entry name" value="WH_DNA-bd_sf"/>
</dbReference>
<protein>
    <submittedName>
        <fullName evidence="7">DNA-binding transcriptional regulator, MarR family</fullName>
    </submittedName>
</protein>
<accession>A0A1H9R4N8</accession>
<keyword evidence="5" id="KW-0804">Transcription</keyword>
<dbReference type="AlphaFoldDB" id="A0A1H9R4N8"/>
<dbReference type="InterPro" id="IPR036388">
    <property type="entry name" value="WH-like_DNA-bd_sf"/>
</dbReference>
<dbReference type="GO" id="GO:0005737">
    <property type="term" value="C:cytoplasm"/>
    <property type="evidence" value="ECO:0007669"/>
    <property type="project" value="UniProtKB-SubCell"/>
</dbReference>
<dbReference type="RefSeq" id="WP_074999531.1">
    <property type="nucleotide sequence ID" value="NZ_FOGO01000003.1"/>
</dbReference>
<dbReference type="InterPro" id="IPR055166">
    <property type="entry name" value="Transc_reg_Sar_Rot_HTH"/>
</dbReference>
<dbReference type="EMBL" id="FOGO01000003">
    <property type="protein sequence ID" value="SER66913.1"/>
    <property type="molecule type" value="Genomic_DNA"/>
</dbReference>
<keyword evidence="3" id="KW-0805">Transcription regulation</keyword>
<dbReference type="PRINTS" id="PR00598">
    <property type="entry name" value="HTHMARR"/>
</dbReference>
<feature type="domain" description="HTH marR-type" evidence="6">
    <location>
        <begin position="19"/>
        <end position="149"/>
    </location>
</feature>
<evidence type="ECO:0000256" key="2">
    <source>
        <dbReference type="ARBA" id="ARBA00022490"/>
    </source>
</evidence>
<proteinExistence type="predicted"/>
<evidence type="ECO:0000256" key="4">
    <source>
        <dbReference type="ARBA" id="ARBA00023125"/>
    </source>
</evidence>
<dbReference type="GO" id="GO:0003677">
    <property type="term" value="F:DNA binding"/>
    <property type="evidence" value="ECO:0007669"/>
    <property type="project" value="UniProtKB-KW"/>
</dbReference>
<dbReference type="GO" id="GO:0003700">
    <property type="term" value="F:DNA-binding transcription factor activity"/>
    <property type="evidence" value="ECO:0007669"/>
    <property type="project" value="InterPro"/>
</dbReference>
<dbReference type="SMART" id="SM00347">
    <property type="entry name" value="HTH_MARR"/>
    <property type="match status" value="1"/>
</dbReference>
<dbReference type="PANTHER" id="PTHR33164:SF5">
    <property type="entry name" value="ORGANIC HYDROPEROXIDE RESISTANCE TRANSCRIPTIONAL REGULATOR"/>
    <property type="match status" value="1"/>
</dbReference>
<comment type="subcellular location">
    <subcellularLocation>
        <location evidence="1">Cytoplasm</location>
    </subcellularLocation>
</comment>
<dbReference type="FunFam" id="1.10.10.10:FF:000163">
    <property type="entry name" value="MarR family transcriptional regulator"/>
    <property type="match status" value="1"/>
</dbReference>
<evidence type="ECO:0000256" key="3">
    <source>
        <dbReference type="ARBA" id="ARBA00023015"/>
    </source>
</evidence>
<keyword evidence="2" id="KW-0963">Cytoplasm</keyword>
<dbReference type="OrthoDB" id="9806864at2"/>
<name>A0A1H9R4N8_9ACTN</name>
<evidence type="ECO:0000256" key="1">
    <source>
        <dbReference type="ARBA" id="ARBA00004496"/>
    </source>
</evidence>
<dbReference type="Gene3D" id="1.10.10.10">
    <property type="entry name" value="Winged helix-like DNA-binding domain superfamily/Winged helix DNA-binding domain"/>
    <property type="match status" value="1"/>
</dbReference>